<keyword evidence="4" id="KW-1185">Reference proteome</keyword>
<feature type="domain" description="XAC0095-like" evidence="2">
    <location>
        <begin position="11"/>
        <end position="78"/>
    </location>
</feature>
<dbReference type="STRING" id="529704.SAMN02927913_0659"/>
<feature type="compositionally biased region" description="Polar residues" evidence="1">
    <location>
        <begin position="268"/>
        <end position="277"/>
    </location>
</feature>
<evidence type="ECO:0000313" key="4">
    <source>
        <dbReference type="Proteomes" id="UP000199420"/>
    </source>
</evidence>
<name>A0A1H6QNU5_9GAMM</name>
<dbReference type="Pfam" id="PF26642">
    <property type="entry name" value="XAC0095_dom"/>
    <property type="match status" value="1"/>
</dbReference>
<proteinExistence type="predicted"/>
<evidence type="ECO:0000259" key="2">
    <source>
        <dbReference type="Pfam" id="PF26642"/>
    </source>
</evidence>
<evidence type="ECO:0000256" key="1">
    <source>
        <dbReference type="SAM" id="MobiDB-lite"/>
    </source>
</evidence>
<dbReference type="InterPro" id="IPR058099">
    <property type="entry name" value="T3SS_XAC0095_dom"/>
</dbReference>
<feature type="region of interest" description="Disordered" evidence="1">
    <location>
        <begin position="244"/>
        <end position="277"/>
    </location>
</feature>
<dbReference type="NCBIfam" id="NF047335">
    <property type="entry name" value="T3SS_XAC0095"/>
    <property type="match status" value="1"/>
</dbReference>
<organism evidence="3 4">
    <name type="scientific">Frateuria terrea</name>
    <dbReference type="NCBI Taxonomy" id="529704"/>
    <lineage>
        <taxon>Bacteria</taxon>
        <taxon>Pseudomonadati</taxon>
        <taxon>Pseudomonadota</taxon>
        <taxon>Gammaproteobacteria</taxon>
        <taxon>Lysobacterales</taxon>
        <taxon>Rhodanobacteraceae</taxon>
        <taxon>Frateuria</taxon>
    </lineage>
</organism>
<gene>
    <name evidence="3" type="ORF">SAMN04487997_0744</name>
</gene>
<dbReference type="EMBL" id="FNYC01000001">
    <property type="protein sequence ID" value="SEI45391.1"/>
    <property type="molecule type" value="Genomic_DNA"/>
</dbReference>
<accession>A0A1H6QNU5</accession>
<dbReference type="Proteomes" id="UP000199420">
    <property type="component" value="Unassembled WGS sequence"/>
</dbReference>
<reference evidence="3 4" key="1">
    <citation type="submission" date="2016-10" db="EMBL/GenBank/DDBJ databases">
        <authorList>
            <person name="de Groot N.N."/>
        </authorList>
    </citation>
    <scope>NUCLEOTIDE SEQUENCE [LARGE SCALE GENOMIC DNA]</scope>
    <source>
        <strain evidence="3 4">DSM 26515</strain>
    </source>
</reference>
<evidence type="ECO:0000313" key="3">
    <source>
        <dbReference type="EMBL" id="SEI45391.1"/>
    </source>
</evidence>
<dbReference type="RefSeq" id="WP_175483656.1">
    <property type="nucleotide sequence ID" value="NZ_FOXL01000002.1"/>
</dbReference>
<dbReference type="AlphaFoldDB" id="A0A1H6QNU5"/>
<protein>
    <recommendedName>
        <fullName evidence="2">XAC0095-like domain-containing protein</fullName>
    </recommendedName>
</protein>
<sequence>MSKFDPDDSEMPGYFLPEDSQLRLKKLRQYVQFLSHLAQPRMADEQQECMPQLRAGEVAICLELLAEQLERVLDDVSWPADRCDEKAASGAGTVPEAAGETPDDVEGRCIFGVTLEQVDTLGRLIDMILAHGDVVTASGDLAFADHTLSLLREAISNDARAAREIIRQVESQKLGRARGPHTGVGEERGAYRAGRAHSRAGSASHVARALLATRNEAGPGIGSTQCVRVGRSWRSGAITKFPGRGAVGPAIRPGPGFARRRSGLRPTKSGSNTTRRG</sequence>